<dbReference type="GO" id="GO:0006364">
    <property type="term" value="P:rRNA processing"/>
    <property type="evidence" value="ECO:0007669"/>
    <property type="project" value="UniProtKB-KW"/>
</dbReference>
<dbReference type="PANTHER" id="PTHR31633">
    <property type="entry name" value="H/ACA RIBONUCLEOPROTEIN COMPLEX NON-CORE SUBUNIT NAF1"/>
    <property type="match status" value="1"/>
</dbReference>
<accession>A0A7H9HQV9</accession>
<keyword evidence="8" id="KW-0539">Nucleus</keyword>
<protein>
    <recommendedName>
        <fullName evidence="3">H/ACA ribonucleoprotein complex non-core subunit NAF1</fullName>
    </recommendedName>
</protein>
<name>A0A7H9HQV9_9SACH</name>
<dbReference type="GO" id="GO:0000493">
    <property type="term" value="P:box H/ACA snoRNP assembly"/>
    <property type="evidence" value="ECO:0007669"/>
    <property type="project" value="InterPro"/>
</dbReference>
<feature type="compositionally biased region" description="Acidic residues" evidence="9">
    <location>
        <begin position="70"/>
        <end position="83"/>
    </location>
</feature>
<dbReference type="GO" id="GO:0005732">
    <property type="term" value="C:sno(s)RNA-containing ribonucleoprotein complex"/>
    <property type="evidence" value="ECO:0007669"/>
    <property type="project" value="InterPro"/>
</dbReference>
<keyword evidence="7" id="KW-0694">RNA-binding</keyword>
<dbReference type="Pfam" id="PF04410">
    <property type="entry name" value="Gar1"/>
    <property type="match status" value="1"/>
</dbReference>
<keyword evidence="6" id="KW-0597">Phosphoprotein</keyword>
<dbReference type="InterPro" id="IPR038664">
    <property type="entry name" value="Gar1/Naf1_Cbf5-bd_sf"/>
</dbReference>
<keyword evidence="5" id="KW-0698">rRNA processing</keyword>
<gene>
    <name evidence="10" type="ORF">HG537_0C03090</name>
</gene>
<dbReference type="GO" id="GO:0003723">
    <property type="term" value="F:RNA binding"/>
    <property type="evidence" value="ECO:0007669"/>
    <property type="project" value="UniProtKB-KW"/>
</dbReference>
<reference evidence="10 11" key="1">
    <citation type="submission" date="2020-06" db="EMBL/GenBank/DDBJ databases">
        <title>The yeast mating-type switching endonuclease HO is a domesticated member of an unorthodox homing genetic element family.</title>
        <authorList>
            <person name="Coughlan A.Y."/>
            <person name="Lombardi L."/>
            <person name="Braun-Galleani S."/>
            <person name="Martos A.R."/>
            <person name="Galeote V."/>
            <person name="Bigey F."/>
            <person name="Dequin S."/>
            <person name="Byrne K.P."/>
            <person name="Wolfe K.H."/>
        </authorList>
    </citation>
    <scope>NUCLEOTIDE SEQUENCE [LARGE SCALE GENOMIC DNA]</scope>
    <source>
        <strain evidence="10 11">CBS2947</strain>
    </source>
</reference>
<feature type="region of interest" description="Disordered" evidence="9">
    <location>
        <begin position="1"/>
        <end position="105"/>
    </location>
</feature>
<evidence type="ECO:0000256" key="4">
    <source>
        <dbReference type="ARBA" id="ARBA00022517"/>
    </source>
</evidence>
<evidence type="ECO:0000256" key="8">
    <source>
        <dbReference type="ARBA" id="ARBA00023242"/>
    </source>
</evidence>
<keyword evidence="4" id="KW-0690">Ribosome biogenesis</keyword>
<evidence type="ECO:0000313" key="10">
    <source>
        <dbReference type="EMBL" id="QLQ79661.1"/>
    </source>
</evidence>
<evidence type="ECO:0000256" key="3">
    <source>
        <dbReference type="ARBA" id="ARBA00021438"/>
    </source>
</evidence>
<dbReference type="Proteomes" id="UP000510647">
    <property type="component" value="Chromosome 3"/>
</dbReference>
<comment type="similarity">
    <text evidence="2">Belongs to the NAF1 family.</text>
</comment>
<evidence type="ECO:0000256" key="5">
    <source>
        <dbReference type="ARBA" id="ARBA00022552"/>
    </source>
</evidence>
<proteinExistence type="inferred from homology"/>
<evidence type="ECO:0000256" key="1">
    <source>
        <dbReference type="ARBA" id="ARBA00004123"/>
    </source>
</evidence>
<dbReference type="OrthoDB" id="21550at2759"/>
<evidence type="ECO:0000256" key="6">
    <source>
        <dbReference type="ARBA" id="ARBA00022553"/>
    </source>
</evidence>
<evidence type="ECO:0000256" key="9">
    <source>
        <dbReference type="SAM" id="MobiDB-lite"/>
    </source>
</evidence>
<comment type="subcellular location">
    <subcellularLocation>
        <location evidence="1">Nucleus</location>
    </subcellularLocation>
</comment>
<sequence length="464" mass="52261">MSSEDLFSKALENPADSLDVKLLQDDVDIGIVETSDEEAQDKESSANSSSSDGSSDSDSDEKADSSSSAAEDEQEIDDDEEPSPEGAIKSKHEIDEEPIPDLPAGYEIDSNAKLSEIGVIKSAFDNNIIIHCRESGERRVLKEGSILCLEDRTLIGTLCEVFGKLEDPFYRVTLPASRQAKFAELKERLGQKAFVVVPEAHWVDTFELKKIKGTDASNGYDEELSEDEQEFSDDEKEALYKKLKKERRKNKNIDIKDLRGKIESGSIKKAKVQRQPKQYPKMQPPAGMAQHAYRSRSSRQDEMLRQPVRSAPLQEQAYYPRTSHVSAVPYQAPAFGQQGLPIQQTGYYHPPAQPLAPQGQQFLPQPNQHIQQVPPPTYNTPYGSLQSPPSFYQQTQQVFPNQPYPQYQQVPSQFDQYHGAGVTAAPQPQANMQQVLQLHSLLMQQQQLETNQRQNQEKKFNYDE</sequence>
<evidence type="ECO:0000256" key="7">
    <source>
        <dbReference type="ARBA" id="ARBA00022884"/>
    </source>
</evidence>
<dbReference type="EMBL" id="CP059269">
    <property type="protein sequence ID" value="QLQ79661.1"/>
    <property type="molecule type" value="Genomic_DNA"/>
</dbReference>
<dbReference type="SUPFAM" id="SSF50447">
    <property type="entry name" value="Translation proteins"/>
    <property type="match status" value="1"/>
</dbReference>
<dbReference type="Gene3D" id="2.40.10.230">
    <property type="entry name" value="Probable tRNA pseudouridine synthase domain"/>
    <property type="match status" value="1"/>
</dbReference>
<organism evidence="10 11">
    <name type="scientific">Torulaspora globosa</name>
    <dbReference type="NCBI Taxonomy" id="48254"/>
    <lineage>
        <taxon>Eukaryota</taxon>
        <taxon>Fungi</taxon>
        <taxon>Dikarya</taxon>
        <taxon>Ascomycota</taxon>
        <taxon>Saccharomycotina</taxon>
        <taxon>Saccharomycetes</taxon>
        <taxon>Saccharomycetales</taxon>
        <taxon>Saccharomycetaceae</taxon>
        <taxon>Torulaspora</taxon>
    </lineage>
</organism>
<feature type="region of interest" description="Disordered" evidence="9">
    <location>
        <begin position="267"/>
        <end position="304"/>
    </location>
</feature>
<evidence type="ECO:0000313" key="11">
    <source>
        <dbReference type="Proteomes" id="UP000510647"/>
    </source>
</evidence>
<dbReference type="PANTHER" id="PTHR31633:SF1">
    <property type="entry name" value="H_ACA RIBONUCLEOPROTEIN COMPLEX NON-CORE SUBUNIT NAF1"/>
    <property type="match status" value="1"/>
</dbReference>
<dbReference type="InterPro" id="IPR040309">
    <property type="entry name" value="Naf1"/>
</dbReference>
<dbReference type="InterPro" id="IPR009000">
    <property type="entry name" value="Transl_B-barrel_sf"/>
</dbReference>
<evidence type="ECO:0000256" key="2">
    <source>
        <dbReference type="ARBA" id="ARBA00009801"/>
    </source>
</evidence>
<dbReference type="AlphaFoldDB" id="A0A7H9HQV9"/>
<dbReference type="InterPro" id="IPR007504">
    <property type="entry name" value="H/ACA_rnp_Gar1/Naf1"/>
</dbReference>
<dbReference type="GO" id="GO:0001522">
    <property type="term" value="P:pseudouridine synthesis"/>
    <property type="evidence" value="ECO:0007669"/>
    <property type="project" value="InterPro"/>
</dbReference>
<feature type="compositionally biased region" description="Low complexity" evidence="9">
    <location>
        <begin position="45"/>
        <end position="54"/>
    </location>
</feature>
<keyword evidence="11" id="KW-1185">Reference proteome</keyword>
<dbReference type="GO" id="GO:0005634">
    <property type="term" value="C:nucleus"/>
    <property type="evidence" value="ECO:0007669"/>
    <property type="project" value="UniProtKB-SubCell"/>
</dbReference>